<keyword evidence="2" id="KW-1185">Reference proteome</keyword>
<accession>A0ABW2DNW0</accession>
<gene>
    <name evidence="1" type="ORF">ACFQHR_10380</name>
</gene>
<organism evidence="1 2">
    <name type="scientific">Rufibacter roseus</name>
    <dbReference type="NCBI Taxonomy" id="1567108"/>
    <lineage>
        <taxon>Bacteria</taxon>
        <taxon>Pseudomonadati</taxon>
        <taxon>Bacteroidota</taxon>
        <taxon>Cytophagia</taxon>
        <taxon>Cytophagales</taxon>
        <taxon>Hymenobacteraceae</taxon>
        <taxon>Rufibacter</taxon>
    </lineage>
</organism>
<protein>
    <submittedName>
        <fullName evidence="1">Uncharacterized protein</fullName>
    </submittedName>
</protein>
<comment type="caution">
    <text evidence="1">The sequence shown here is derived from an EMBL/GenBank/DDBJ whole genome shotgun (WGS) entry which is preliminary data.</text>
</comment>
<name>A0ABW2DNW0_9BACT</name>
<proteinExistence type="predicted"/>
<dbReference type="RefSeq" id="WP_066621752.1">
    <property type="nucleotide sequence ID" value="NZ_JBHSYQ010000004.1"/>
</dbReference>
<dbReference type="Proteomes" id="UP001596405">
    <property type="component" value="Unassembled WGS sequence"/>
</dbReference>
<evidence type="ECO:0000313" key="1">
    <source>
        <dbReference type="EMBL" id="MFC6998033.1"/>
    </source>
</evidence>
<sequence>MYQNTTPVIAATAGTITHNRWTISPEKENELDEYLAQLKRDAIEYMVNHPITPSNLYEVEGRIQKEARDVQRALDSGHAYKMTFELHDLVVKSACLKINSKHLMTIER</sequence>
<dbReference type="EMBL" id="JBHSYQ010000004">
    <property type="protein sequence ID" value="MFC6998033.1"/>
    <property type="molecule type" value="Genomic_DNA"/>
</dbReference>
<evidence type="ECO:0000313" key="2">
    <source>
        <dbReference type="Proteomes" id="UP001596405"/>
    </source>
</evidence>
<reference evidence="2" key="1">
    <citation type="journal article" date="2019" name="Int. J. Syst. Evol. Microbiol.">
        <title>The Global Catalogue of Microorganisms (GCM) 10K type strain sequencing project: providing services to taxonomists for standard genome sequencing and annotation.</title>
        <authorList>
            <consortium name="The Broad Institute Genomics Platform"/>
            <consortium name="The Broad Institute Genome Sequencing Center for Infectious Disease"/>
            <person name="Wu L."/>
            <person name="Ma J."/>
        </authorList>
    </citation>
    <scope>NUCLEOTIDE SEQUENCE [LARGE SCALE GENOMIC DNA]</scope>
    <source>
        <strain evidence="2">CGMCC 4.7393</strain>
    </source>
</reference>